<evidence type="ECO:0000259" key="1">
    <source>
        <dbReference type="Pfam" id="PF17919"/>
    </source>
</evidence>
<dbReference type="Pfam" id="PF17919">
    <property type="entry name" value="RT_RNaseH_2"/>
    <property type="match status" value="1"/>
</dbReference>
<dbReference type="Gene3D" id="3.30.70.270">
    <property type="match status" value="1"/>
</dbReference>
<name>A0A9Q1GBP6_SYNKA</name>
<dbReference type="InterPro" id="IPR041577">
    <property type="entry name" value="RT_RNaseH_2"/>
</dbReference>
<dbReference type="Proteomes" id="UP001152622">
    <property type="component" value="Chromosome 1"/>
</dbReference>
<dbReference type="OrthoDB" id="8947436at2759"/>
<protein>
    <recommendedName>
        <fullName evidence="1">Reverse transcriptase/retrotransposon-derived protein RNase H-like domain-containing protein</fullName>
    </recommendedName>
</protein>
<dbReference type="Gene3D" id="3.30.420.10">
    <property type="entry name" value="Ribonuclease H-like superfamily/Ribonuclease H"/>
    <property type="match status" value="1"/>
</dbReference>
<dbReference type="SUPFAM" id="SSF56672">
    <property type="entry name" value="DNA/RNA polymerases"/>
    <property type="match status" value="1"/>
</dbReference>
<organism evidence="2 3">
    <name type="scientific">Synaphobranchus kaupii</name>
    <name type="common">Kaup's arrowtooth eel</name>
    <dbReference type="NCBI Taxonomy" id="118154"/>
    <lineage>
        <taxon>Eukaryota</taxon>
        <taxon>Metazoa</taxon>
        <taxon>Chordata</taxon>
        <taxon>Craniata</taxon>
        <taxon>Vertebrata</taxon>
        <taxon>Euteleostomi</taxon>
        <taxon>Actinopterygii</taxon>
        <taxon>Neopterygii</taxon>
        <taxon>Teleostei</taxon>
        <taxon>Anguilliformes</taxon>
        <taxon>Synaphobranchidae</taxon>
        <taxon>Synaphobranchus</taxon>
    </lineage>
</organism>
<dbReference type="PANTHER" id="PTHR33064">
    <property type="entry name" value="POL PROTEIN"/>
    <property type="match status" value="1"/>
</dbReference>
<feature type="domain" description="Reverse transcriptase/retrotransposon-derived protein RNase H-like" evidence="1">
    <location>
        <begin position="129"/>
        <end position="194"/>
    </location>
</feature>
<dbReference type="GO" id="GO:0003676">
    <property type="term" value="F:nucleic acid binding"/>
    <property type="evidence" value="ECO:0007669"/>
    <property type="project" value="InterPro"/>
</dbReference>
<dbReference type="EMBL" id="JAINUF010000001">
    <property type="protein sequence ID" value="KAJ8381271.1"/>
    <property type="molecule type" value="Genomic_DNA"/>
</dbReference>
<gene>
    <name evidence="2" type="ORF">SKAU_G00020490</name>
</gene>
<reference evidence="2" key="1">
    <citation type="journal article" date="2023" name="Science">
        <title>Genome structures resolve the early diversification of teleost fishes.</title>
        <authorList>
            <person name="Parey E."/>
            <person name="Louis A."/>
            <person name="Montfort J."/>
            <person name="Bouchez O."/>
            <person name="Roques C."/>
            <person name="Iampietro C."/>
            <person name="Lluch J."/>
            <person name="Castinel A."/>
            <person name="Donnadieu C."/>
            <person name="Desvignes T."/>
            <person name="Floi Bucao C."/>
            <person name="Jouanno E."/>
            <person name="Wen M."/>
            <person name="Mejri S."/>
            <person name="Dirks R."/>
            <person name="Jansen H."/>
            <person name="Henkel C."/>
            <person name="Chen W.J."/>
            <person name="Zahm M."/>
            <person name="Cabau C."/>
            <person name="Klopp C."/>
            <person name="Thompson A.W."/>
            <person name="Robinson-Rechavi M."/>
            <person name="Braasch I."/>
            <person name="Lecointre G."/>
            <person name="Bobe J."/>
            <person name="Postlethwait J.H."/>
            <person name="Berthelot C."/>
            <person name="Roest Crollius H."/>
            <person name="Guiguen Y."/>
        </authorList>
    </citation>
    <scope>NUCLEOTIDE SEQUENCE</scope>
    <source>
        <strain evidence="2">WJC10195</strain>
    </source>
</reference>
<proteinExistence type="predicted"/>
<dbReference type="InterPro" id="IPR043128">
    <property type="entry name" value="Rev_trsase/Diguanyl_cyclase"/>
</dbReference>
<dbReference type="InterPro" id="IPR043502">
    <property type="entry name" value="DNA/RNA_pol_sf"/>
</dbReference>
<dbReference type="GO" id="GO:0006259">
    <property type="term" value="P:DNA metabolic process"/>
    <property type="evidence" value="ECO:0007669"/>
    <property type="project" value="UniProtKB-ARBA"/>
</dbReference>
<dbReference type="FunFam" id="3.30.70.270:FF:000020">
    <property type="entry name" value="Transposon Tf2-6 polyprotein-like Protein"/>
    <property type="match status" value="1"/>
</dbReference>
<evidence type="ECO:0000313" key="2">
    <source>
        <dbReference type="EMBL" id="KAJ8381271.1"/>
    </source>
</evidence>
<dbReference type="InterPro" id="IPR036397">
    <property type="entry name" value="RNaseH_sf"/>
</dbReference>
<keyword evidence="3" id="KW-1185">Reference proteome</keyword>
<dbReference type="AlphaFoldDB" id="A0A9Q1GBP6"/>
<comment type="caution">
    <text evidence="2">The sequence shown here is derived from an EMBL/GenBank/DDBJ whole genome shotgun (WGS) entry which is preliminary data.</text>
</comment>
<dbReference type="PANTHER" id="PTHR33064:SF37">
    <property type="entry name" value="RIBONUCLEASE H"/>
    <property type="match status" value="1"/>
</dbReference>
<evidence type="ECO:0000313" key="3">
    <source>
        <dbReference type="Proteomes" id="UP001152622"/>
    </source>
</evidence>
<sequence length="286" mass="31572">MRYIKPVRTTNRLVKGGLRKRQLQRVEHSCGNGGWGREGGFKASPRKVQLGLQEVTYLGQTIGTHGRALTQERTQALRLLPQPTTVTGLRQVMGLANYCRSYVPDFGELVAPLQRMLKGGKPGIEKLEWGPEEEEAFTGLKEELSQAPALRLPDARKPFHLWFWVGEHTYSCALGQKQADGKTGMVGYYSTPIAATMTGQHRVNPASFLVEERTPHQCAAKIEYDCMGHLQREPLPSPDLTLFVDGSSFYKNGVRKTGWAVVNQAGETEAAGIYRRGPTSSAGSSN</sequence>
<accession>A0A9Q1GBP6</accession>
<dbReference type="InterPro" id="IPR051320">
    <property type="entry name" value="Viral_Replic_Matur_Polypro"/>
</dbReference>